<dbReference type="AlphaFoldDB" id="A0A4D7CZB6"/>
<proteinExistence type="predicted"/>
<protein>
    <submittedName>
        <fullName evidence="1">SDR family oxidoreductase</fullName>
    </submittedName>
</protein>
<dbReference type="Pfam" id="PF13460">
    <property type="entry name" value="NAD_binding_10"/>
    <property type="match status" value="1"/>
</dbReference>
<accession>A0A4D7CZB6</accession>
<dbReference type="RefSeq" id="WP_136953748.1">
    <property type="nucleotide sequence ID" value="NZ_CP039712.1"/>
</dbReference>
<evidence type="ECO:0000313" key="2">
    <source>
        <dbReference type="Proteomes" id="UP000298615"/>
    </source>
</evidence>
<dbReference type="SUPFAM" id="SSF51735">
    <property type="entry name" value="NAD(P)-binding Rossmann-fold domains"/>
    <property type="match status" value="1"/>
</dbReference>
<dbReference type="KEGG" id="vao:FA707_08080"/>
<dbReference type="InterPro" id="IPR036291">
    <property type="entry name" value="NAD(P)-bd_dom_sf"/>
</dbReference>
<dbReference type="Gene3D" id="3.40.50.720">
    <property type="entry name" value="NAD(P)-binding Rossmann-like Domain"/>
    <property type="match status" value="1"/>
</dbReference>
<dbReference type="Proteomes" id="UP000298615">
    <property type="component" value="Chromosome"/>
</dbReference>
<name>A0A4D7CZB6_9ENTE</name>
<evidence type="ECO:0000313" key="1">
    <source>
        <dbReference type="EMBL" id="QCI86926.1"/>
    </source>
</evidence>
<reference evidence="1 2" key="1">
    <citation type="submission" date="2019-04" db="EMBL/GenBank/DDBJ databases">
        <title>Vagococcus sp. nov., isolated from faeces of yaks (Bos grunniens).</title>
        <authorList>
            <person name="Ge Y."/>
        </authorList>
    </citation>
    <scope>NUCLEOTIDE SEQUENCE [LARGE SCALE GENOMIC DNA]</scope>
    <source>
        <strain evidence="1 2">MN-17</strain>
    </source>
</reference>
<sequence>MNLLIIGATGQTGQELVTQALASGHQVTVYIRKSWPLLTHADLKIITGQLTEKDKLVSAMRQQDAVLVTLGNPKSNKSAPLFETVMPVIINAMEQVGLKRIIKMSAMGVGETFVNAPLHYKIAAKTFLKGAFTDHERGEQLLMSSSLNWTTLHPEILVDKQKTVQPYVALSRTNLKMPINSTTRRVDVAQVMLSLLNDETTYERQVLMCSKQSH</sequence>
<dbReference type="OrthoDB" id="9803892at2"/>
<gene>
    <name evidence="1" type="ORF">FA707_08080</name>
</gene>
<dbReference type="GO" id="GO:0004074">
    <property type="term" value="F:biliverdin reductase [NAD(P)H] activity"/>
    <property type="evidence" value="ECO:0007669"/>
    <property type="project" value="TreeGrafter"/>
</dbReference>
<dbReference type="PANTHER" id="PTHR43355:SF2">
    <property type="entry name" value="FLAVIN REDUCTASE (NADPH)"/>
    <property type="match status" value="1"/>
</dbReference>
<dbReference type="PANTHER" id="PTHR43355">
    <property type="entry name" value="FLAVIN REDUCTASE (NADPH)"/>
    <property type="match status" value="1"/>
</dbReference>
<dbReference type="InterPro" id="IPR051606">
    <property type="entry name" value="Polyketide_Oxido-like"/>
</dbReference>
<keyword evidence="2" id="KW-1185">Reference proteome</keyword>
<dbReference type="InterPro" id="IPR016040">
    <property type="entry name" value="NAD(P)-bd_dom"/>
</dbReference>
<organism evidence="1 2">
    <name type="scientific">Vagococcus zengguangii</name>
    <dbReference type="NCBI Taxonomy" id="2571750"/>
    <lineage>
        <taxon>Bacteria</taxon>
        <taxon>Bacillati</taxon>
        <taxon>Bacillota</taxon>
        <taxon>Bacilli</taxon>
        <taxon>Lactobacillales</taxon>
        <taxon>Enterococcaceae</taxon>
        <taxon>Vagococcus</taxon>
    </lineage>
</organism>
<dbReference type="GO" id="GO:0042602">
    <property type="term" value="F:riboflavin reductase (NADPH) activity"/>
    <property type="evidence" value="ECO:0007669"/>
    <property type="project" value="TreeGrafter"/>
</dbReference>
<dbReference type="EMBL" id="CP039712">
    <property type="protein sequence ID" value="QCI86926.1"/>
    <property type="molecule type" value="Genomic_DNA"/>
</dbReference>